<gene>
    <name evidence="2" type="ORF">AARAC_000472</name>
</gene>
<dbReference type="SMART" id="SM00849">
    <property type="entry name" value="Lactamase_B"/>
    <property type="match status" value="1"/>
</dbReference>
<sequence>MYCTKDKYPGTIYNEHSHCHHHSYEPVAISSPGPKYIFESILQTPTFPNEQTENVTRYLNEAAAQALDGSIHQYFQDQCITQQLYPALFTWPSGYVQPFSPFEGLFFVGHSGVSSWAYNTTEGIVLIDTLDNEDEIKAILLPGLQSFGLNGSEIKHVIITHEHADHYGGAKYLQDTFKPAVYASEVAWESMAAMGTNATPPVPTKDRILADGDNLSVGGVDFHIVLTPGHTPGCLSLIFPVSDQGRPHMAGLSGGTGTPTDAASREQKVRSQYKFADICQGRGVDVLLSNHQVADHALFHADILAHRTQRTPNPFIIGVDNFDKYMKINAICSKVIAAREGQNLQV</sequence>
<dbReference type="CDD" id="cd16280">
    <property type="entry name" value="metallo-hydrolase-like_MBL-fold"/>
    <property type="match status" value="1"/>
</dbReference>
<dbReference type="Pfam" id="PF00753">
    <property type="entry name" value="Lactamase_B"/>
    <property type="match status" value="1"/>
</dbReference>
<dbReference type="Proteomes" id="UP000231358">
    <property type="component" value="Unassembled WGS sequence"/>
</dbReference>
<evidence type="ECO:0000259" key="1">
    <source>
        <dbReference type="SMART" id="SM00849"/>
    </source>
</evidence>
<organism evidence="2 3">
    <name type="scientific">Aspergillus arachidicola</name>
    <dbReference type="NCBI Taxonomy" id="656916"/>
    <lineage>
        <taxon>Eukaryota</taxon>
        <taxon>Fungi</taxon>
        <taxon>Dikarya</taxon>
        <taxon>Ascomycota</taxon>
        <taxon>Pezizomycotina</taxon>
        <taxon>Eurotiomycetes</taxon>
        <taxon>Eurotiomycetidae</taxon>
        <taxon>Eurotiales</taxon>
        <taxon>Aspergillaceae</taxon>
        <taxon>Aspergillus</taxon>
        <taxon>Aspergillus subgen. Circumdati</taxon>
    </lineage>
</organism>
<dbReference type="PANTHER" id="PTHR23131">
    <property type="entry name" value="ENDORIBONUCLEASE LACTB2"/>
    <property type="match status" value="1"/>
</dbReference>
<dbReference type="STRING" id="656916.A0A2G7G708"/>
<dbReference type="AlphaFoldDB" id="A0A2G7G708"/>
<evidence type="ECO:0000313" key="2">
    <source>
        <dbReference type="EMBL" id="PIG88630.1"/>
    </source>
</evidence>
<keyword evidence="3" id="KW-1185">Reference proteome</keyword>
<feature type="domain" description="Metallo-beta-lactamase" evidence="1">
    <location>
        <begin position="112"/>
        <end position="291"/>
    </location>
</feature>
<evidence type="ECO:0000313" key="3">
    <source>
        <dbReference type="Proteomes" id="UP000231358"/>
    </source>
</evidence>
<dbReference type="InterPro" id="IPR001279">
    <property type="entry name" value="Metallo-B-lactamas"/>
</dbReference>
<dbReference type="Gene3D" id="3.60.15.10">
    <property type="entry name" value="Ribonuclease Z/Hydroxyacylglutathione hydrolase-like"/>
    <property type="match status" value="1"/>
</dbReference>
<dbReference type="InterPro" id="IPR036866">
    <property type="entry name" value="RibonucZ/Hydroxyglut_hydro"/>
</dbReference>
<comment type="caution">
    <text evidence="2">The sequence shown here is derived from an EMBL/GenBank/DDBJ whole genome shotgun (WGS) entry which is preliminary data.</text>
</comment>
<accession>A0A2G7G708</accession>
<name>A0A2G7G708_9EURO</name>
<protein>
    <recommendedName>
        <fullName evidence="1">Metallo-beta-lactamase domain-containing protein</fullName>
    </recommendedName>
</protein>
<proteinExistence type="predicted"/>
<dbReference type="SUPFAM" id="SSF56281">
    <property type="entry name" value="Metallo-hydrolase/oxidoreductase"/>
    <property type="match status" value="1"/>
</dbReference>
<reference evidence="2 3" key="1">
    <citation type="submission" date="2017-05" db="EMBL/GenBank/DDBJ databases">
        <title>Genome sequence for an aflatoxigenic pathogen of Argentinian peanut, Aspergillus arachidicola.</title>
        <authorList>
            <person name="Moore G."/>
            <person name="Beltz S.B."/>
            <person name="Mack B.M."/>
        </authorList>
    </citation>
    <scope>NUCLEOTIDE SEQUENCE [LARGE SCALE GENOMIC DNA]</scope>
    <source>
        <strain evidence="2 3">CBS 117610</strain>
    </source>
</reference>
<dbReference type="EMBL" id="NEXV01000096">
    <property type="protein sequence ID" value="PIG88630.1"/>
    <property type="molecule type" value="Genomic_DNA"/>
</dbReference>
<dbReference type="InterPro" id="IPR050662">
    <property type="entry name" value="Sec-metab_biosynth-thioest"/>
</dbReference>